<feature type="compositionally biased region" description="Basic and acidic residues" evidence="1">
    <location>
        <begin position="583"/>
        <end position="599"/>
    </location>
</feature>
<feature type="region of interest" description="Disordered" evidence="1">
    <location>
        <begin position="88"/>
        <end position="678"/>
    </location>
</feature>
<feature type="compositionally biased region" description="Polar residues" evidence="1">
    <location>
        <begin position="518"/>
        <end position="537"/>
    </location>
</feature>
<feature type="compositionally biased region" description="Basic and acidic residues" evidence="1">
    <location>
        <begin position="397"/>
        <end position="406"/>
    </location>
</feature>
<dbReference type="OMA" id="EDAGEWH"/>
<sequence length="678" mass="70857">MGKKQKEKKSMSLAEFQESVGGGKPVTATPSFAYSSRGAGKVADEDVQLPSAPLGEEEWEARGIPAFGRHAGKPMREFRDDDQFDELRDKDWVRRGPMEGGGGGLERGGFGASEGMGGVDPDAVNWERRGPIAAEGGPGTASRGELDWSARRGPVTSAAETGAGGLGDFGAPKDVDWSNARKGPLELSTPLGEGSDEFGAPKVVDWSRARQGPLSPATGAGASSILDRERDGDVDWNAARRGPLENGTQPVAPVDFTDVRGKMVSVAAESDGTGTHNHHQRDSRSEIDWNKRKGPVEARPSRPDAGLIPERGAKLMELGSQKKELVLRGGGVKAEAGDERNWEGARAAVTPTSTATEKEERESDAKDGDDAAKSSRQGNSHTAAKPHASPNGIGADTRNRDIDWARGRGSPAVSSGPVEKGHEHQDKAGQKGAQAHGRGPRGHHTPELQTNAHGHGHGDSATLHPSERDWSTARNATATVGPVRKDRDSNSKRSGKNSSAASPPASASVDAEVARQDNVASTESITSVPETTTSASSVEEDAGEWHEVGAGRKKEKGPNTSKVAGSGGGGQGPRKQFSIPKSSEAKGKGTECSSRKPRGEGNQQGGKSSTDKRDRQNKGHGKRDGIEKDEFVRDEHLNGASPTSSTGSNAGGAETITESKNEVAGEPDVPNGGLTAGV</sequence>
<keyword evidence="3" id="KW-1185">Reference proteome</keyword>
<feature type="compositionally biased region" description="Basic and acidic residues" evidence="1">
    <location>
        <begin position="356"/>
        <end position="373"/>
    </location>
</feature>
<dbReference type="AlphaFoldDB" id="A0A5J4YPY3"/>
<gene>
    <name evidence="2" type="ORF">FVE85_7974</name>
</gene>
<evidence type="ECO:0000313" key="3">
    <source>
        <dbReference type="Proteomes" id="UP000324585"/>
    </source>
</evidence>
<feature type="compositionally biased region" description="Low complexity" evidence="1">
    <location>
        <begin position="498"/>
        <end position="508"/>
    </location>
</feature>
<accession>A0A5J4YPY3</accession>
<feature type="compositionally biased region" description="Basic and acidic residues" evidence="1">
    <location>
        <begin position="280"/>
        <end position="302"/>
    </location>
</feature>
<dbReference type="Proteomes" id="UP000324585">
    <property type="component" value="Unassembled WGS sequence"/>
</dbReference>
<name>A0A5J4YPY3_PORPP</name>
<feature type="compositionally biased region" description="Basic and acidic residues" evidence="1">
    <location>
        <begin position="609"/>
        <end position="637"/>
    </location>
</feature>
<feature type="compositionally biased region" description="Gly residues" evidence="1">
    <location>
        <begin position="98"/>
        <end position="118"/>
    </location>
</feature>
<reference evidence="3" key="1">
    <citation type="journal article" date="2019" name="Nat. Commun.">
        <title>Expansion of phycobilisome linker gene families in mesophilic red algae.</title>
        <authorList>
            <person name="Lee J."/>
            <person name="Kim D."/>
            <person name="Bhattacharya D."/>
            <person name="Yoon H.S."/>
        </authorList>
    </citation>
    <scope>NUCLEOTIDE SEQUENCE [LARGE SCALE GENOMIC DNA]</scope>
    <source>
        <strain evidence="3">CCMP 1328</strain>
    </source>
</reference>
<feature type="compositionally biased region" description="Basic and acidic residues" evidence="1">
    <location>
        <begin position="419"/>
        <end position="429"/>
    </location>
</feature>
<evidence type="ECO:0000313" key="2">
    <source>
        <dbReference type="EMBL" id="KAA8492467.1"/>
    </source>
</evidence>
<comment type="caution">
    <text evidence="2">The sequence shown here is derived from an EMBL/GenBank/DDBJ whole genome shotgun (WGS) entry which is preliminary data.</text>
</comment>
<dbReference type="EMBL" id="VRMN01000009">
    <property type="protein sequence ID" value="KAA8492467.1"/>
    <property type="molecule type" value="Genomic_DNA"/>
</dbReference>
<proteinExistence type="predicted"/>
<feature type="region of interest" description="Disordered" evidence="1">
    <location>
        <begin position="1"/>
        <end position="28"/>
    </location>
</feature>
<feature type="compositionally biased region" description="Basic and acidic residues" evidence="1">
    <location>
        <begin position="88"/>
        <end position="97"/>
    </location>
</feature>
<protein>
    <submittedName>
        <fullName evidence="2">Uncharacterized protein</fullName>
    </submittedName>
</protein>
<evidence type="ECO:0000256" key="1">
    <source>
        <dbReference type="SAM" id="MobiDB-lite"/>
    </source>
</evidence>
<organism evidence="2 3">
    <name type="scientific">Porphyridium purpureum</name>
    <name type="common">Red alga</name>
    <name type="synonym">Porphyridium cruentum</name>
    <dbReference type="NCBI Taxonomy" id="35688"/>
    <lineage>
        <taxon>Eukaryota</taxon>
        <taxon>Rhodophyta</taxon>
        <taxon>Bangiophyceae</taxon>
        <taxon>Porphyridiales</taxon>
        <taxon>Porphyridiaceae</taxon>
        <taxon>Porphyridium</taxon>
    </lineage>
</organism>
<feature type="compositionally biased region" description="Basic and acidic residues" evidence="1">
    <location>
        <begin position="543"/>
        <end position="552"/>
    </location>
</feature>